<sequence>MENPFQTQEWSLLNTHQGNNEVPKVADFLGVSKSENQSDLVAFNEIQANESDYLFSNNSLVPVKMLL</sequence>
<dbReference type="Proteomes" id="UP001164929">
    <property type="component" value="Chromosome 16"/>
</dbReference>
<accession>A0AAD6PUP2</accession>
<dbReference type="AlphaFoldDB" id="A0AAD6PUP2"/>
<evidence type="ECO:0000313" key="1">
    <source>
        <dbReference type="EMBL" id="KAJ6968274.1"/>
    </source>
</evidence>
<dbReference type="EMBL" id="JAQIZT010000016">
    <property type="protein sequence ID" value="KAJ6968274.1"/>
    <property type="molecule type" value="Genomic_DNA"/>
</dbReference>
<evidence type="ECO:0000313" key="2">
    <source>
        <dbReference type="Proteomes" id="UP001164929"/>
    </source>
</evidence>
<proteinExistence type="predicted"/>
<reference evidence="1 2" key="1">
    <citation type="journal article" date="2023" name="Mol. Ecol. Resour.">
        <title>Chromosome-level genome assembly of a triploid poplar Populus alba 'Berolinensis'.</title>
        <authorList>
            <person name="Chen S."/>
            <person name="Yu Y."/>
            <person name="Wang X."/>
            <person name="Wang S."/>
            <person name="Zhang T."/>
            <person name="Zhou Y."/>
            <person name="He R."/>
            <person name="Meng N."/>
            <person name="Wang Y."/>
            <person name="Liu W."/>
            <person name="Liu Z."/>
            <person name="Liu J."/>
            <person name="Guo Q."/>
            <person name="Huang H."/>
            <person name="Sederoff R.R."/>
            <person name="Wang G."/>
            <person name="Qu G."/>
            <person name="Chen S."/>
        </authorList>
    </citation>
    <scope>NUCLEOTIDE SEQUENCE [LARGE SCALE GENOMIC DNA]</scope>
    <source>
        <strain evidence="1">SC-2020</strain>
    </source>
</reference>
<organism evidence="1 2">
    <name type="scientific">Populus alba x Populus x berolinensis</name>
    <dbReference type="NCBI Taxonomy" id="444605"/>
    <lineage>
        <taxon>Eukaryota</taxon>
        <taxon>Viridiplantae</taxon>
        <taxon>Streptophyta</taxon>
        <taxon>Embryophyta</taxon>
        <taxon>Tracheophyta</taxon>
        <taxon>Spermatophyta</taxon>
        <taxon>Magnoliopsida</taxon>
        <taxon>eudicotyledons</taxon>
        <taxon>Gunneridae</taxon>
        <taxon>Pentapetalae</taxon>
        <taxon>rosids</taxon>
        <taxon>fabids</taxon>
        <taxon>Malpighiales</taxon>
        <taxon>Salicaceae</taxon>
        <taxon>Saliceae</taxon>
        <taxon>Populus</taxon>
    </lineage>
</organism>
<name>A0AAD6PUP2_9ROSI</name>
<comment type="caution">
    <text evidence="1">The sequence shown here is derived from an EMBL/GenBank/DDBJ whole genome shotgun (WGS) entry which is preliminary data.</text>
</comment>
<gene>
    <name evidence="1" type="ORF">NC653_036274</name>
</gene>
<keyword evidence="2" id="KW-1185">Reference proteome</keyword>
<protein>
    <submittedName>
        <fullName evidence="1">Uncharacterized protein</fullName>
    </submittedName>
</protein>